<dbReference type="EMBL" id="AJ628149">
    <property type="protein sequence ID" value="CAI05923.1"/>
    <property type="molecule type" value="Genomic_DNA"/>
</dbReference>
<keyword evidence="1" id="KW-0732">Signal</keyword>
<accession>Q2MG26</accession>
<organism evidence="2">
    <name type="scientific">Micromonospora echinospora</name>
    <name type="common">Micromonospora purpurea</name>
    <dbReference type="NCBI Taxonomy" id="1877"/>
    <lineage>
        <taxon>Bacteria</taxon>
        <taxon>Bacillati</taxon>
        <taxon>Actinomycetota</taxon>
        <taxon>Actinomycetes</taxon>
        <taxon>Micromonosporales</taxon>
        <taxon>Micromonosporaceae</taxon>
        <taxon>Micromonospora</taxon>
    </lineage>
</organism>
<proteinExistence type="predicted"/>
<dbReference type="GO" id="GO:0016740">
    <property type="term" value="F:transferase activity"/>
    <property type="evidence" value="ECO:0007669"/>
    <property type="project" value="UniProtKB-KW"/>
</dbReference>
<dbReference type="AlphaFoldDB" id="Q2MG26"/>
<name>Q2MG26_MICEC</name>
<evidence type="ECO:0000313" key="2">
    <source>
        <dbReference type="EMBL" id="CAI05923.1"/>
    </source>
</evidence>
<evidence type="ECO:0000256" key="1">
    <source>
        <dbReference type="SAM" id="SignalP"/>
    </source>
</evidence>
<feature type="chain" id="PRO_5004212509" evidence="1">
    <location>
        <begin position="36"/>
        <end position="126"/>
    </location>
</feature>
<feature type="signal peptide" evidence="1">
    <location>
        <begin position="1"/>
        <end position="35"/>
    </location>
</feature>
<keyword evidence="2" id="KW-0808">Transferase</keyword>
<reference evidence="2" key="1">
    <citation type="submission" date="2004-02" db="EMBL/GenBank/DDBJ databases">
        <title>Cloning and sequencing of the gentamicin biosynthetic gene cluster from Micromonospora echinospora DSM 43036.</title>
        <authorList>
            <person name="Aboshanab K.M.A."/>
            <person name="Schmidt-Beissner H."/>
            <person name="Wehmeier U.F."/>
            <person name="Welzel K."/>
            <person name="Vente A."/>
            <person name="Piepersberg W."/>
        </authorList>
    </citation>
    <scope>NUCLEOTIDE SEQUENCE</scope>
    <source>
        <strain evidence="2">DSM 43036</strain>
    </source>
</reference>
<sequence length="126" mass="13134">MSLTMEGRQMRKPLAAIGIASALTGLLALATPASAAPGGTTSGQPGGAPITAATCEWVVTWPSAGVYELPTRMDPALKVKNSGDRVGGGYCMEHYNTSELEWYVSVSCSCASDGIGWMRRNALRPA</sequence>
<protein>
    <submittedName>
        <fullName evidence="2">Putative glycosyltransferase</fullName>
    </submittedName>
</protein>